<name>M7XC73_9BACT</name>
<protein>
    <recommendedName>
        <fullName evidence="5">Cytochrome c domain-containing protein</fullName>
    </recommendedName>
</protein>
<dbReference type="Pfam" id="PF00034">
    <property type="entry name" value="Cytochrom_C"/>
    <property type="match status" value="1"/>
</dbReference>
<dbReference type="InParanoid" id="M7XC73"/>
<dbReference type="GO" id="GO:0046872">
    <property type="term" value="F:metal ion binding"/>
    <property type="evidence" value="ECO:0007669"/>
    <property type="project" value="UniProtKB-KW"/>
</dbReference>
<dbReference type="GO" id="GO:0020037">
    <property type="term" value="F:heme binding"/>
    <property type="evidence" value="ECO:0007669"/>
    <property type="project" value="InterPro"/>
</dbReference>
<dbReference type="SUPFAM" id="SSF50952">
    <property type="entry name" value="Soluble quinoprotein glucose dehydrogenase"/>
    <property type="match status" value="1"/>
</dbReference>
<dbReference type="Gene3D" id="2.120.10.30">
    <property type="entry name" value="TolB, C-terminal domain"/>
    <property type="match status" value="1"/>
</dbReference>
<evidence type="ECO:0000256" key="3">
    <source>
        <dbReference type="ARBA" id="ARBA00023004"/>
    </source>
</evidence>
<dbReference type="Proteomes" id="UP000010953">
    <property type="component" value="Unassembled WGS sequence"/>
</dbReference>
<dbReference type="PANTHER" id="PTHR33546">
    <property type="entry name" value="LARGE, MULTIFUNCTIONAL SECRETED PROTEIN-RELATED"/>
    <property type="match status" value="1"/>
</dbReference>
<dbReference type="InterPro" id="IPR013427">
    <property type="entry name" value="Haem-bd_dom_put"/>
</dbReference>
<evidence type="ECO:0000256" key="1">
    <source>
        <dbReference type="ARBA" id="ARBA00022617"/>
    </source>
</evidence>
<evidence type="ECO:0000256" key="2">
    <source>
        <dbReference type="ARBA" id="ARBA00022723"/>
    </source>
</evidence>
<reference evidence="6" key="1">
    <citation type="submission" date="2013-01" db="EMBL/GenBank/DDBJ databases">
        <title>Genome assembly of Mariniradius saccharolyticus AK6.</title>
        <authorList>
            <person name="Vaidya B."/>
            <person name="Khatri I."/>
            <person name="Tanuku N.R.S."/>
            <person name="Subramanian S."/>
            <person name="Pinnaka A."/>
        </authorList>
    </citation>
    <scope>NUCLEOTIDE SEQUENCE [LARGE SCALE GENOMIC DNA]</scope>
    <source>
        <strain evidence="6">AK6</strain>
    </source>
</reference>
<dbReference type="InterPro" id="IPR009056">
    <property type="entry name" value="Cyt_c-like_dom"/>
</dbReference>
<dbReference type="eggNOG" id="COG2133">
    <property type="taxonomic scope" value="Bacteria"/>
</dbReference>
<organism evidence="6 7">
    <name type="scientific">Mariniradius saccharolyticus AK6</name>
    <dbReference type="NCBI Taxonomy" id="1239962"/>
    <lineage>
        <taxon>Bacteria</taxon>
        <taxon>Pseudomonadati</taxon>
        <taxon>Bacteroidota</taxon>
        <taxon>Cytophagia</taxon>
        <taxon>Cytophagales</taxon>
        <taxon>Cyclobacteriaceae</taxon>
        <taxon>Mariniradius</taxon>
    </lineage>
</organism>
<dbReference type="PROSITE" id="PS51007">
    <property type="entry name" value="CYTC"/>
    <property type="match status" value="1"/>
</dbReference>
<keyword evidence="3 4" id="KW-0408">Iron</keyword>
<dbReference type="EMBL" id="AMZY02000014">
    <property type="protein sequence ID" value="EMS32218.1"/>
    <property type="molecule type" value="Genomic_DNA"/>
</dbReference>
<dbReference type="GO" id="GO:0009055">
    <property type="term" value="F:electron transfer activity"/>
    <property type="evidence" value="ECO:0007669"/>
    <property type="project" value="InterPro"/>
</dbReference>
<dbReference type="InterPro" id="IPR036909">
    <property type="entry name" value="Cyt_c-like_dom_sf"/>
</dbReference>
<evidence type="ECO:0000259" key="5">
    <source>
        <dbReference type="PROSITE" id="PS51007"/>
    </source>
</evidence>
<dbReference type="InterPro" id="IPR011042">
    <property type="entry name" value="6-blade_b-propeller_TolB-like"/>
</dbReference>
<dbReference type="InterPro" id="IPR011041">
    <property type="entry name" value="Quinoprot_gluc/sorb_DH_b-prop"/>
</dbReference>
<dbReference type="STRING" id="1239962.C943_01480"/>
<comment type="caution">
    <text evidence="6">The sequence shown here is derived from an EMBL/GenBank/DDBJ whole genome shotgun (WGS) entry which is preliminary data.</text>
</comment>
<dbReference type="SUPFAM" id="SSF46626">
    <property type="entry name" value="Cytochrome c"/>
    <property type="match status" value="1"/>
</dbReference>
<evidence type="ECO:0000256" key="4">
    <source>
        <dbReference type="PROSITE-ProRule" id="PRU00433"/>
    </source>
</evidence>
<dbReference type="Gene3D" id="1.10.760.10">
    <property type="entry name" value="Cytochrome c-like domain"/>
    <property type="match status" value="1"/>
</dbReference>
<dbReference type="eggNOG" id="COG2010">
    <property type="taxonomic scope" value="Bacteria"/>
</dbReference>
<dbReference type="NCBIfam" id="TIGR02603">
    <property type="entry name" value="CxxCH_TIGR02603"/>
    <property type="match status" value="1"/>
</dbReference>
<evidence type="ECO:0000313" key="7">
    <source>
        <dbReference type="Proteomes" id="UP000010953"/>
    </source>
</evidence>
<feature type="domain" description="Cytochrome c" evidence="5">
    <location>
        <begin position="368"/>
        <end position="502"/>
    </location>
</feature>
<keyword evidence="1 4" id="KW-0349">Heme</keyword>
<gene>
    <name evidence="6" type="ORF">C943_01480</name>
</gene>
<proteinExistence type="predicted"/>
<accession>M7XC73</accession>
<evidence type="ECO:0000313" key="6">
    <source>
        <dbReference type="EMBL" id="EMS32218.1"/>
    </source>
</evidence>
<dbReference type="AlphaFoldDB" id="M7XC73"/>
<dbReference type="PANTHER" id="PTHR33546:SF1">
    <property type="entry name" value="LARGE, MULTIFUNCTIONAL SECRETED PROTEIN"/>
    <property type="match status" value="1"/>
</dbReference>
<keyword evidence="7" id="KW-1185">Reference proteome</keyword>
<dbReference type="Pfam" id="PF23500">
    <property type="entry name" value="DUF7133"/>
    <property type="match status" value="1"/>
</dbReference>
<keyword evidence="2 4" id="KW-0479">Metal-binding</keyword>
<dbReference type="InterPro" id="IPR055557">
    <property type="entry name" value="DUF7133"/>
</dbReference>
<sequence>MPEAFEEKAFPVYGPYRVYKLPIETGVKVVNPVQVSMGPKGMIFAANQSGEIYTLHDSDGDGLEDEAVLYSDLNELGLASPVGFAFSGDTVYIGTRSELRAFRDSDGDNKADVSWTVFDKMPVSDHPYEWTSALRVGPDGWIYFVLTTDSFNSGASPDPEGIRGAILKVSPDGSQWERLATGVRSIHGMDFDPQGNLFFADNKGGGNALEELNLLVPNKFYGHNVKKYEGTFEGIEAPLYGLETEIAPGGIEFNAVSNDFGGTGGNLFFAFYGPGELWNRGGVGRVAITKTSEGFKFEEFPVADIPKLSDLSFGPEGSLYVAHHGKSDYWYNVVEEKTGGFYKLVYDPSLEGKNPTQRTIKEENFTAASLENGKALFGIRACAACHAVDGETDLLGPNLKGLGKEFSQEEILDAIKDPSKIIKPSMIATRMVLKDGKVLLGRVVYSDQEKVSMMLVGNHTLEIPKDQIESSTEELKSLMYENLLAGLSEEETKNLLNYLSSL</sequence>